<proteinExistence type="predicted"/>
<feature type="region of interest" description="Disordered" evidence="1">
    <location>
        <begin position="245"/>
        <end position="276"/>
    </location>
</feature>
<evidence type="ECO:0000313" key="2">
    <source>
        <dbReference type="EMBL" id="GER28241.1"/>
    </source>
</evidence>
<protein>
    <submittedName>
        <fullName evidence="2">Uncharacterized protein</fullName>
    </submittedName>
</protein>
<name>A0A5A7P6I9_STRAF</name>
<dbReference type="Proteomes" id="UP000325081">
    <property type="component" value="Unassembled WGS sequence"/>
</dbReference>
<dbReference type="AlphaFoldDB" id="A0A5A7P6I9"/>
<comment type="caution">
    <text evidence="2">The sequence shown here is derived from an EMBL/GenBank/DDBJ whole genome shotgun (WGS) entry which is preliminary data.</text>
</comment>
<reference evidence="3" key="1">
    <citation type="journal article" date="2019" name="Curr. Biol.">
        <title>Genome Sequence of Striga asiatica Provides Insight into the Evolution of Plant Parasitism.</title>
        <authorList>
            <person name="Yoshida S."/>
            <person name="Kim S."/>
            <person name="Wafula E.K."/>
            <person name="Tanskanen J."/>
            <person name="Kim Y.M."/>
            <person name="Honaas L."/>
            <person name="Yang Z."/>
            <person name="Spallek T."/>
            <person name="Conn C.E."/>
            <person name="Ichihashi Y."/>
            <person name="Cheong K."/>
            <person name="Cui S."/>
            <person name="Der J.P."/>
            <person name="Gundlach H."/>
            <person name="Jiao Y."/>
            <person name="Hori C."/>
            <person name="Ishida J.K."/>
            <person name="Kasahara H."/>
            <person name="Kiba T."/>
            <person name="Kim M.S."/>
            <person name="Koo N."/>
            <person name="Laohavisit A."/>
            <person name="Lee Y.H."/>
            <person name="Lumba S."/>
            <person name="McCourt P."/>
            <person name="Mortimer J.C."/>
            <person name="Mutuku J.M."/>
            <person name="Nomura T."/>
            <person name="Sasaki-Sekimoto Y."/>
            <person name="Seto Y."/>
            <person name="Wang Y."/>
            <person name="Wakatake T."/>
            <person name="Sakakibara H."/>
            <person name="Demura T."/>
            <person name="Yamaguchi S."/>
            <person name="Yoneyama K."/>
            <person name="Manabe R.I."/>
            <person name="Nelson D.C."/>
            <person name="Schulman A.H."/>
            <person name="Timko M.P."/>
            <person name="dePamphilis C.W."/>
            <person name="Choi D."/>
            <person name="Shirasu K."/>
        </authorList>
    </citation>
    <scope>NUCLEOTIDE SEQUENCE [LARGE SCALE GENOMIC DNA]</scope>
    <source>
        <strain evidence="3">cv. UVA1</strain>
    </source>
</reference>
<accession>A0A5A7P6I9</accession>
<sequence length="319" mass="34538">MPLSVAAKAPIGSPTSDNDITWTPSLMAWSIPASMSESKHPGFQQTLYDATRAVDAIPRAVPLAKPSRLAPWTGDPTAVLADLAPTNFLLQLDFGKSIVPSHPPFQLLGMGPSCPPSLKLGCCGNTPVSRTPTTTSLTSWGSGRSELDFSRPRNRGVRVVWSVWIVSGITDITPSRPFIRSASSEVRMVEKPSKTFSRQRRGIPRRVIGETLWPFVSSHLNDVKKRKKDRVYSFCTLLAAHMEENSGRKEESGTAHISAPNTTEGMIEPQPTLSTSSEVRHSLNSSQPIAIGGRTPEKPRTIAVRTDQTGAAPPALLIT</sequence>
<gene>
    <name evidence="2" type="ORF">STAS_04015</name>
</gene>
<evidence type="ECO:0000256" key="1">
    <source>
        <dbReference type="SAM" id="MobiDB-lite"/>
    </source>
</evidence>
<organism evidence="2 3">
    <name type="scientific">Striga asiatica</name>
    <name type="common">Asiatic witchweed</name>
    <name type="synonym">Buchnera asiatica</name>
    <dbReference type="NCBI Taxonomy" id="4170"/>
    <lineage>
        <taxon>Eukaryota</taxon>
        <taxon>Viridiplantae</taxon>
        <taxon>Streptophyta</taxon>
        <taxon>Embryophyta</taxon>
        <taxon>Tracheophyta</taxon>
        <taxon>Spermatophyta</taxon>
        <taxon>Magnoliopsida</taxon>
        <taxon>eudicotyledons</taxon>
        <taxon>Gunneridae</taxon>
        <taxon>Pentapetalae</taxon>
        <taxon>asterids</taxon>
        <taxon>lamiids</taxon>
        <taxon>Lamiales</taxon>
        <taxon>Orobanchaceae</taxon>
        <taxon>Buchnereae</taxon>
        <taxon>Striga</taxon>
    </lineage>
</organism>
<dbReference type="OrthoDB" id="1981602at2759"/>
<dbReference type="EMBL" id="BKCP01002336">
    <property type="protein sequence ID" value="GER28241.1"/>
    <property type="molecule type" value="Genomic_DNA"/>
</dbReference>
<keyword evidence="3" id="KW-1185">Reference proteome</keyword>
<evidence type="ECO:0000313" key="3">
    <source>
        <dbReference type="Proteomes" id="UP000325081"/>
    </source>
</evidence>